<gene>
    <name evidence="7" type="ORF">M9Y10_000560</name>
</gene>
<dbReference type="SUPFAM" id="SSF46689">
    <property type="entry name" value="Homeodomain-like"/>
    <property type="match status" value="1"/>
</dbReference>
<dbReference type="InterPro" id="IPR017930">
    <property type="entry name" value="Myb_dom"/>
</dbReference>
<dbReference type="Pfam" id="PF13921">
    <property type="entry name" value="Myb_DNA-bind_6"/>
    <property type="match status" value="1"/>
</dbReference>
<reference evidence="7 8" key="1">
    <citation type="submission" date="2024-04" db="EMBL/GenBank/DDBJ databases">
        <title>Tritrichomonas musculus Genome.</title>
        <authorList>
            <person name="Alves-Ferreira E."/>
            <person name="Grigg M."/>
            <person name="Lorenzi H."/>
            <person name="Galac M."/>
        </authorList>
    </citation>
    <scope>NUCLEOTIDE SEQUENCE [LARGE SCALE GENOMIC DNA]</scope>
    <source>
        <strain evidence="7 8">EAF2021</strain>
    </source>
</reference>
<dbReference type="InterPro" id="IPR009057">
    <property type="entry name" value="Homeodomain-like_sf"/>
</dbReference>
<evidence type="ECO:0000259" key="5">
    <source>
        <dbReference type="PROSITE" id="PS50090"/>
    </source>
</evidence>
<dbReference type="PROSITE" id="PS51294">
    <property type="entry name" value="HTH_MYB"/>
    <property type="match status" value="2"/>
</dbReference>
<feature type="domain" description="Myb-like" evidence="5">
    <location>
        <begin position="63"/>
        <end position="113"/>
    </location>
</feature>
<dbReference type="InterPro" id="IPR001005">
    <property type="entry name" value="SANT/Myb"/>
</dbReference>
<dbReference type="Gene3D" id="1.10.10.60">
    <property type="entry name" value="Homeodomain-like"/>
    <property type="match status" value="2"/>
</dbReference>
<proteinExistence type="predicted"/>
<dbReference type="CDD" id="cd00167">
    <property type="entry name" value="SANT"/>
    <property type="match status" value="2"/>
</dbReference>
<evidence type="ECO:0000313" key="7">
    <source>
        <dbReference type="EMBL" id="KAK8898281.1"/>
    </source>
</evidence>
<dbReference type="InterPro" id="IPR051575">
    <property type="entry name" value="Myb-like_DNA-bd"/>
</dbReference>
<accession>A0ABR2L5J3</accession>
<dbReference type="SMART" id="SM00717">
    <property type="entry name" value="SANT"/>
    <property type="match status" value="2"/>
</dbReference>
<organism evidence="7 8">
    <name type="scientific">Tritrichomonas musculus</name>
    <dbReference type="NCBI Taxonomy" id="1915356"/>
    <lineage>
        <taxon>Eukaryota</taxon>
        <taxon>Metamonada</taxon>
        <taxon>Parabasalia</taxon>
        <taxon>Tritrichomonadida</taxon>
        <taxon>Tritrichomonadidae</taxon>
        <taxon>Tritrichomonas</taxon>
    </lineage>
</organism>
<evidence type="ECO:0000256" key="3">
    <source>
        <dbReference type="ARBA" id="ARBA00023163"/>
    </source>
</evidence>
<keyword evidence="2" id="KW-0238">DNA-binding</keyword>
<comment type="caution">
    <text evidence="7">The sequence shown here is derived from an EMBL/GenBank/DDBJ whole genome shotgun (WGS) entry which is preliminary data.</text>
</comment>
<feature type="domain" description="HTH myb-type" evidence="6">
    <location>
        <begin position="68"/>
        <end position="117"/>
    </location>
</feature>
<evidence type="ECO:0000259" key="6">
    <source>
        <dbReference type="PROSITE" id="PS51294"/>
    </source>
</evidence>
<evidence type="ECO:0000256" key="1">
    <source>
        <dbReference type="ARBA" id="ARBA00023015"/>
    </source>
</evidence>
<dbReference type="EMBL" id="JAPFFF010000001">
    <property type="protein sequence ID" value="KAK8898281.1"/>
    <property type="molecule type" value="Genomic_DNA"/>
</dbReference>
<evidence type="ECO:0008006" key="9">
    <source>
        <dbReference type="Google" id="ProtNLM"/>
    </source>
</evidence>
<evidence type="ECO:0000256" key="4">
    <source>
        <dbReference type="ARBA" id="ARBA00023242"/>
    </source>
</evidence>
<sequence length="163" mass="19447">MFQSKRQKNNTAKKLRIPFTSEEDKNIIFCVSYVGTKNWGFVSNFVKGRTPKQCRDRYMNYLKPEFSHTEWTQKEDKYLLELYEKNGPKWCVISKYLKNRNQISIKNRFMFLRKTDNTDSKPKNNGIIINSSINQDILQEKINNEEMNSKKDNLSEEHIFSSN</sequence>
<keyword evidence="8" id="KW-1185">Reference proteome</keyword>
<name>A0ABR2L5J3_9EUKA</name>
<protein>
    <recommendedName>
        <fullName evidence="9">Myb-like DNA-binding domain containing protein</fullName>
    </recommendedName>
</protein>
<evidence type="ECO:0000256" key="2">
    <source>
        <dbReference type="ARBA" id="ARBA00023125"/>
    </source>
</evidence>
<keyword evidence="3" id="KW-0804">Transcription</keyword>
<dbReference type="PROSITE" id="PS50090">
    <property type="entry name" value="MYB_LIKE"/>
    <property type="match status" value="2"/>
</dbReference>
<dbReference type="PANTHER" id="PTHR46621">
    <property type="entry name" value="SNRNA-ACTIVATING PROTEIN COMPLEX SUBUNIT 4"/>
    <property type="match status" value="1"/>
</dbReference>
<feature type="domain" description="HTH myb-type" evidence="6">
    <location>
        <begin position="11"/>
        <end position="66"/>
    </location>
</feature>
<keyword evidence="4" id="KW-0539">Nucleus</keyword>
<dbReference type="Proteomes" id="UP001470230">
    <property type="component" value="Unassembled WGS sequence"/>
</dbReference>
<keyword evidence="1" id="KW-0805">Transcription regulation</keyword>
<evidence type="ECO:0000313" key="8">
    <source>
        <dbReference type="Proteomes" id="UP001470230"/>
    </source>
</evidence>
<feature type="domain" description="Myb-like" evidence="5">
    <location>
        <begin position="11"/>
        <end position="62"/>
    </location>
</feature>
<dbReference type="PANTHER" id="PTHR46621:SF1">
    <property type="entry name" value="SNRNA-ACTIVATING PROTEIN COMPLEX SUBUNIT 4"/>
    <property type="match status" value="1"/>
</dbReference>